<evidence type="ECO:0000313" key="1">
    <source>
        <dbReference type="EMBL" id="KAJ2792165.1"/>
    </source>
</evidence>
<dbReference type="EMBL" id="JANBUK010000048">
    <property type="protein sequence ID" value="KAJ2792165.1"/>
    <property type="molecule type" value="Genomic_DNA"/>
</dbReference>
<name>A0ACC1KMC9_9FUNG</name>
<reference evidence="1" key="1">
    <citation type="submission" date="2022-07" db="EMBL/GenBank/DDBJ databases">
        <title>Phylogenomic reconstructions and comparative analyses of Kickxellomycotina fungi.</title>
        <authorList>
            <person name="Reynolds N.K."/>
            <person name="Stajich J.E."/>
            <person name="Barry K."/>
            <person name="Grigoriev I.V."/>
            <person name="Crous P."/>
            <person name="Smith M.E."/>
        </authorList>
    </citation>
    <scope>NUCLEOTIDE SEQUENCE</scope>
    <source>
        <strain evidence="1">BCRC 34191</strain>
    </source>
</reference>
<sequence length="783" mass="84933">MGNQAFLCYCFAAATLEAPSVDDASSYMLQYGRFEAVHKSQLEALGLPAHLWQVLYKKLSSDTFDIGDYVAFGERDNSESSSVAEGLTEHSLCLNVDQLEAGGNVFLVDHAWTTSIDQIIENLDRVPGLLERMEKLTGTYDSLACSTEVVSAGSLDSEIEANVSTVASMAGVSEERARDLLVSVNGCLIDAIMAAEDEGKEATPGQNTLQEQIIQQLGGSEALGGGKSLQWRTRRYDCTQYALDGGDQPDAIEVSVPLGPGSSARDVKCTFGPKHLTVSVRGSCVVDGGLPGEVRVDDCTWAVEDGMLTITLVKRVADTWSELILGEKHVNPFELRKHLTRVSGELWRFFQGYDCMVQGADRSIVKQTNWYIQDEVGLSVAHSSDPNVCCLPFLYLGAQGQMLPFSVMWPIKQISRGGVLTRDFCPSWLKDPRQRQGYLQAVFPAPTQPLLDAYLEFTKELEQTAAKAVRASLPTTPAPVTQSRRVFVSEATPQVKEALAAAGFEVAAAIEEADIVLVDGTTSTYADKITNQHPLSSVFSSADKTVLALQSVAGAQDWQSPGFHLPTQLCEFIGAALMDGNSWWKLSSSQASPSVVTSSWAAAVRHTDVGYTCALKCMPSALAPDQIHLVERLALLTPSNRLYIWRQNMWVYSHRIQLRDNKPEPYQTLSPAVEVAEALFMEQLRAKLGDSVASSLATSIDSIIADTVRLLLGIDSSDGKDFGLFSFQFVLGKSIDHGIAPLLHGVSPVSVRDRLASSTHLTPAILSVLAGSPDAENWKQAGV</sequence>
<dbReference type="Proteomes" id="UP001140066">
    <property type="component" value="Unassembled WGS sequence"/>
</dbReference>
<accession>A0ACC1KMC9</accession>
<gene>
    <name evidence="1" type="ORF">GGI18_000610</name>
</gene>
<comment type="caution">
    <text evidence="1">The sequence shown here is derived from an EMBL/GenBank/DDBJ whole genome shotgun (WGS) entry which is preliminary data.</text>
</comment>
<keyword evidence="2" id="KW-1185">Reference proteome</keyword>
<protein>
    <submittedName>
        <fullName evidence="1">Uncharacterized protein</fullName>
    </submittedName>
</protein>
<organism evidence="1 2">
    <name type="scientific">Coemansia linderi</name>
    <dbReference type="NCBI Taxonomy" id="2663919"/>
    <lineage>
        <taxon>Eukaryota</taxon>
        <taxon>Fungi</taxon>
        <taxon>Fungi incertae sedis</taxon>
        <taxon>Zoopagomycota</taxon>
        <taxon>Kickxellomycotina</taxon>
        <taxon>Kickxellomycetes</taxon>
        <taxon>Kickxellales</taxon>
        <taxon>Kickxellaceae</taxon>
        <taxon>Coemansia</taxon>
    </lineage>
</organism>
<evidence type="ECO:0000313" key="2">
    <source>
        <dbReference type="Proteomes" id="UP001140066"/>
    </source>
</evidence>
<proteinExistence type="predicted"/>